<protein>
    <submittedName>
        <fullName evidence="5">WD repeat-containing protein 25</fullName>
    </submittedName>
</protein>
<dbReference type="InterPro" id="IPR053053">
    <property type="entry name" value="WD_repeat_protein"/>
</dbReference>
<keyword evidence="1 3" id="KW-0853">WD repeat</keyword>
<dbReference type="InterPro" id="IPR001680">
    <property type="entry name" value="WD40_rpt"/>
</dbReference>
<evidence type="ECO:0000256" key="3">
    <source>
        <dbReference type="PROSITE-ProRule" id="PRU00221"/>
    </source>
</evidence>
<dbReference type="PANTHER" id="PTHR44566">
    <property type="entry name" value="TRANSDUCIN/WD40 REPEAT-LIKE SUPERFAMILY PROTEIN"/>
    <property type="match status" value="1"/>
</dbReference>
<feature type="repeat" description="WD" evidence="3">
    <location>
        <begin position="288"/>
        <end position="323"/>
    </location>
</feature>
<keyword evidence="6" id="KW-1185">Reference proteome</keyword>
<name>A0AAV4DWR4_9GAST</name>
<gene>
    <name evidence="5" type="ORF">PoB_007521300</name>
</gene>
<dbReference type="SMART" id="SM00320">
    <property type="entry name" value="WD40"/>
    <property type="match status" value="6"/>
</dbReference>
<evidence type="ECO:0000256" key="1">
    <source>
        <dbReference type="ARBA" id="ARBA00022574"/>
    </source>
</evidence>
<dbReference type="PROSITE" id="PS50082">
    <property type="entry name" value="WD_REPEATS_2"/>
    <property type="match status" value="1"/>
</dbReference>
<dbReference type="EMBL" id="BLXT01008440">
    <property type="protein sequence ID" value="GFO48708.1"/>
    <property type="molecule type" value="Genomic_DNA"/>
</dbReference>
<dbReference type="Pfam" id="PF00400">
    <property type="entry name" value="WD40"/>
    <property type="match status" value="2"/>
</dbReference>
<evidence type="ECO:0000256" key="2">
    <source>
        <dbReference type="ARBA" id="ARBA00022737"/>
    </source>
</evidence>
<evidence type="ECO:0000256" key="4">
    <source>
        <dbReference type="SAM" id="MobiDB-lite"/>
    </source>
</evidence>
<accession>A0AAV4DWR4</accession>
<dbReference type="SUPFAM" id="SSF50978">
    <property type="entry name" value="WD40 repeat-like"/>
    <property type="match status" value="1"/>
</dbReference>
<evidence type="ECO:0000313" key="5">
    <source>
        <dbReference type="EMBL" id="GFO48708.1"/>
    </source>
</evidence>
<feature type="region of interest" description="Disordered" evidence="4">
    <location>
        <begin position="1"/>
        <end position="34"/>
    </location>
</feature>
<comment type="caution">
    <text evidence="5">The sequence shown here is derived from an EMBL/GenBank/DDBJ whole genome shotgun (WGS) entry which is preliminary data.</text>
</comment>
<dbReference type="InterPro" id="IPR015943">
    <property type="entry name" value="WD40/YVTN_repeat-like_dom_sf"/>
</dbReference>
<proteinExistence type="predicted"/>
<organism evidence="5 6">
    <name type="scientific">Plakobranchus ocellatus</name>
    <dbReference type="NCBI Taxonomy" id="259542"/>
    <lineage>
        <taxon>Eukaryota</taxon>
        <taxon>Metazoa</taxon>
        <taxon>Spiralia</taxon>
        <taxon>Lophotrochozoa</taxon>
        <taxon>Mollusca</taxon>
        <taxon>Gastropoda</taxon>
        <taxon>Heterobranchia</taxon>
        <taxon>Euthyneura</taxon>
        <taxon>Panpulmonata</taxon>
        <taxon>Sacoglossa</taxon>
        <taxon>Placobranchoidea</taxon>
        <taxon>Plakobranchidae</taxon>
        <taxon>Plakobranchus</taxon>
    </lineage>
</organism>
<keyword evidence="2" id="KW-0677">Repeat</keyword>
<dbReference type="Proteomes" id="UP000735302">
    <property type="component" value="Unassembled WGS sequence"/>
</dbReference>
<reference evidence="5 6" key="1">
    <citation type="journal article" date="2021" name="Elife">
        <title>Chloroplast acquisition without the gene transfer in kleptoplastic sea slugs, Plakobranchus ocellatus.</title>
        <authorList>
            <person name="Maeda T."/>
            <person name="Takahashi S."/>
            <person name="Yoshida T."/>
            <person name="Shimamura S."/>
            <person name="Takaki Y."/>
            <person name="Nagai Y."/>
            <person name="Toyoda A."/>
            <person name="Suzuki Y."/>
            <person name="Arimoto A."/>
            <person name="Ishii H."/>
            <person name="Satoh N."/>
            <person name="Nishiyama T."/>
            <person name="Hasebe M."/>
            <person name="Maruyama T."/>
            <person name="Minagawa J."/>
            <person name="Obokata J."/>
            <person name="Shigenobu S."/>
        </authorList>
    </citation>
    <scope>NUCLEOTIDE SEQUENCE [LARGE SCALE GENOMIC DNA]</scope>
</reference>
<dbReference type="InterPro" id="IPR036322">
    <property type="entry name" value="WD40_repeat_dom_sf"/>
</dbReference>
<dbReference type="PROSITE" id="PS00678">
    <property type="entry name" value="WD_REPEATS_1"/>
    <property type="match status" value="1"/>
</dbReference>
<sequence length="594" mass="66421">MELIHNYGDSSNSNSDSDIEAEEDGPQYTSAPKIKKLTPFSAGTWACVPVEERANFQSHMEENSEKKKVDMDCLNSFGTRSSNADQHPNYNENKADSVMSSEETNADCDFFGIQDWQTSSKRSTGSAVHLSTSRSSVKSHIQNGIQVPEGEFWSDFIPNQGPDSDHGKLHTSHDSYYRRQIEESVEPDIPSSFHHTNCILPNTASIESSKISKNKGFFRAHVRKYSNHPYFSFHSKGVEAENSQVSKTNLTMPGPAENKKVFYVHSKVAPLLHSYFNSKLACKASASWCAHDGAVNRLNWNQPNFSHLLVTSGMDSRICVWNVWSSHADQCVAVLTCHKKAVKHAEWCQGGRSIFSCSYDRTAQISDVENGQTKVTLDHVGFVTAGCLHSSNPNLVVTGTDNMAFMWDIRTPQAPVKHFSYKETFGQVQDLAFISEDRELVSCADHVSRDSADRSILIWDVRSTAVLSNQVFQERYTCTRLKLHREKSYFLAQTHGGYIALFSTSSPYRMEKGKRFGGHKLLGYSIGFDMSPDGKLVYSGSAEGGVHCYDYRTGKLMHKLISGRNDIYMDVACHPVLSSVLATCTWGGNIKLWQ</sequence>
<dbReference type="PANTHER" id="PTHR44566:SF1">
    <property type="entry name" value="WD REPEAT-CONTAINING PROTEIN 25"/>
    <property type="match status" value="1"/>
</dbReference>
<dbReference type="Gene3D" id="2.130.10.10">
    <property type="entry name" value="YVTN repeat-like/Quinoprotein amine dehydrogenase"/>
    <property type="match status" value="1"/>
</dbReference>
<evidence type="ECO:0000313" key="6">
    <source>
        <dbReference type="Proteomes" id="UP000735302"/>
    </source>
</evidence>
<dbReference type="AlphaFoldDB" id="A0AAV4DWR4"/>
<dbReference type="InterPro" id="IPR019775">
    <property type="entry name" value="WD40_repeat_CS"/>
</dbReference>